<evidence type="ECO:0000313" key="4">
    <source>
        <dbReference type="EMBL" id="NJC04877.1"/>
    </source>
</evidence>
<feature type="domain" description="TonB C-terminal" evidence="3">
    <location>
        <begin position="137"/>
        <end position="228"/>
    </location>
</feature>
<dbReference type="Gene3D" id="3.30.1150.10">
    <property type="match status" value="1"/>
</dbReference>
<evidence type="ECO:0000259" key="3">
    <source>
        <dbReference type="PROSITE" id="PS52015"/>
    </source>
</evidence>
<keyword evidence="2" id="KW-0812">Transmembrane</keyword>
<dbReference type="InterPro" id="IPR037682">
    <property type="entry name" value="TonB_C"/>
</dbReference>
<dbReference type="Pfam" id="PF03544">
    <property type="entry name" value="TonB_C"/>
    <property type="match status" value="1"/>
</dbReference>
<sequence length="228" mass="24690">MLAYAANQRSRRRLSPPTLVMIVAGHAIAIGLLITAKMHVDGLAPPGRTEIYNVPLPPPPPQPVPEAKPQVQRDTVLPPPPDSQIDRIPPVIQSPQPADSFDLGPSINSQVPDIGPALEATLPPPLPPQPQPAIVRVGPRAATPADLLRPPYPESMRRTEAEAVLRLRLSIDARGRVTAVEPLAAADPAFLAAARNHLVRYWRYRPATEDGRAVASVLTITLRFELEE</sequence>
<dbReference type="GO" id="GO:0055085">
    <property type="term" value="P:transmembrane transport"/>
    <property type="evidence" value="ECO:0007669"/>
    <property type="project" value="InterPro"/>
</dbReference>
<gene>
    <name evidence="4" type="ORF">GGQ97_000670</name>
</gene>
<keyword evidence="5" id="KW-1185">Reference proteome</keyword>
<dbReference type="InterPro" id="IPR051045">
    <property type="entry name" value="TonB-dependent_transducer"/>
</dbReference>
<dbReference type="PANTHER" id="PTHR33446">
    <property type="entry name" value="PROTEIN TONB-RELATED"/>
    <property type="match status" value="1"/>
</dbReference>
<evidence type="ECO:0000256" key="1">
    <source>
        <dbReference type="SAM" id="MobiDB-lite"/>
    </source>
</evidence>
<dbReference type="SUPFAM" id="SSF74653">
    <property type="entry name" value="TolA/TonB C-terminal domain"/>
    <property type="match status" value="1"/>
</dbReference>
<name>A0A7X5Y5D7_9SPHN</name>
<feature type="transmembrane region" description="Helical" evidence="2">
    <location>
        <begin position="18"/>
        <end position="36"/>
    </location>
</feature>
<reference evidence="4 5" key="1">
    <citation type="submission" date="2020-03" db="EMBL/GenBank/DDBJ databases">
        <title>Genomic Encyclopedia of Type Strains, Phase IV (KMG-IV): sequencing the most valuable type-strain genomes for metagenomic binning, comparative biology and taxonomic classification.</title>
        <authorList>
            <person name="Goeker M."/>
        </authorList>
    </citation>
    <scope>NUCLEOTIDE SEQUENCE [LARGE SCALE GENOMIC DNA]</scope>
    <source>
        <strain evidence="4 5">DSM 16846</strain>
    </source>
</reference>
<evidence type="ECO:0000313" key="5">
    <source>
        <dbReference type="Proteomes" id="UP000558192"/>
    </source>
</evidence>
<keyword evidence="2" id="KW-1133">Transmembrane helix</keyword>
<accession>A0A7X5Y5D7</accession>
<dbReference type="RefSeq" id="WP_168067642.1">
    <property type="nucleotide sequence ID" value="NZ_JAATJC010000001.1"/>
</dbReference>
<organism evidence="4 5">
    <name type="scientific">Sphingomonas kaistensis</name>
    <dbReference type="NCBI Taxonomy" id="298708"/>
    <lineage>
        <taxon>Bacteria</taxon>
        <taxon>Pseudomonadati</taxon>
        <taxon>Pseudomonadota</taxon>
        <taxon>Alphaproteobacteria</taxon>
        <taxon>Sphingomonadales</taxon>
        <taxon>Sphingomonadaceae</taxon>
        <taxon>Sphingomonas</taxon>
    </lineage>
</organism>
<protein>
    <submittedName>
        <fullName evidence="4">Protein TonB</fullName>
    </submittedName>
</protein>
<dbReference type="PROSITE" id="PS52015">
    <property type="entry name" value="TONB_CTD"/>
    <property type="match status" value="1"/>
</dbReference>
<feature type="compositionally biased region" description="Pro residues" evidence="1">
    <location>
        <begin position="55"/>
        <end position="66"/>
    </location>
</feature>
<dbReference type="EMBL" id="JAATJC010000001">
    <property type="protein sequence ID" value="NJC04877.1"/>
    <property type="molecule type" value="Genomic_DNA"/>
</dbReference>
<keyword evidence="2" id="KW-0472">Membrane</keyword>
<dbReference type="Proteomes" id="UP000558192">
    <property type="component" value="Unassembled WGS sequence"/>
</dbReference>
<dbReference type="AlphaFoldDB" id="A0A7X5Y5D7"/>
<evidence type="ECO:0000256" key="2">
    <source>
        <dbReference type="SAM" id="Phobius"/>
    </source>
</evidence>
<feature type="region of interest" description="Disordered" evidence="1">
    <location>
        <begin position="51"/>
        <end position="82"/>
    </location>
</feature>
<comment type="caution">
    <text evidence="4">The sequence shown here is derived from an EMBL/GenBank/DDBJ whole genome shotgun (WGS) entry which is preliminary data.</text>
</comment>
<proteinExistence type="predicted"/>